<feature type="domain" description="G-protein coupled receptors family 1 profile" evidence="10">
    <location>
        <begin position="34"/>
        <end position="299"/>
    </location>
</feature>
<feature type="transmembrane region" description="Helical" evidence="9">
    <location>
        <begin position="22"/>
        <end position="43"/>
    </location>
</feature>
<dbReference type="GO" id="GO:0042277">
    <property type="term" value="F:peptide binding"/>
    <property type="evidence" value="ECO:0007669"/>
    <property type="project" value="TreeGrafter"/>
</dbReference>
<feature type="transmembrane region" description="Helical" evidence="9">
    <location>
        <begin position="97"/>
        <end position="119"/>
    </location>
</feature>
<sequence length="366" mass="41995">MSNTTIDLVQKLDIATYWINQIFPVLQIVFGTFGNVFNIIIFMRRELRNNPCSMYFLAGAINNCFVVDIGLFSRYLASSWNWDPSTTNNALCKIRNLFIYSPLTLALWFVALASIDRFLSSSRSVRLRQMSSLPVARKAIVITTIFIFLSYIHILIYFKTVPSGSGSTCSFSPYGYILFLSFFGPIISCILPIMLMSIFGILMIYNVHNIHGQNNLHGNNRQNKRLRSNDRQLSIMVLFQILITTVISIPYFALAIYNAIAIVMFHYKLSPAGLAIYNFAYNLFRLLYFTNPVLTFYIYTLTGPKFRTEMKHCIQYGLKSVVTTIGLKRYLPRRLQQVLLGENQLVNTINIPLSQNRRRGNAVRPV</sequence>
<proteinExistence type="predicted"/>
<keyword evidence="6 9" id="KW-0472">Membrane</keyword>
<dbReference type="AlphaFoldDB" id="A0A813ZLI0"/>
<dbReference type="GO" id="GO:0043005">
    <property type="term" value="C:neuron projection"/>
    <property type="evidence" value="ECO:0007669"/>
    <property type="project" value="TreeGrafter"/>
</dbReference>
<evidence type="ECO:0000256" key="3">
    <source>
        <dbReference type="ARBA" id="ARBA00022692"/>
    </source>
</evidence>
<dbReference type="Pfam" id="PF00001">
    <property type="entry name" value="7tm_1"/>
    <property type="match status" value="1"/>
</dbReference>
<dbReference type="InterPro" id="IPR000276">
    <property type="entry name" value="GPCR_Rhodpsn"/>
</dbReference>
<dbReference type="Gene3D" id="1.20.1070.10">
    <property type="entry name" value="Rhodopsin 7-helix transmembrane proteins"/>
    <property type="match status" value="1"/>
</dbReference>
<accession>A0A813ZLI0</accession>
<evidence type="ECO:0000256" key="8">
    <source>
        <dbReference type="ARBA" id="ARBA00023224"/>
    </source>
</evidence>
<gene>
    <name evidence="11" type="ORF">JYZ213_LOCUS10522</name>
</gene>
<comment type="subcellular location">
    <subcellularLocation>
        <location evidence="1">Cell membrane</location>
        <topology evidence="1">Multi-pass membrane protein</topology>
    </subcellularLocation>
</comment>
<evidence type="ECO:0000256" key="1">
    <source>
        <dbReference type="ARBA" id="ARBA00004651"/>
    </source>
</evidence>
<evidence type="ECO:0000256" key="2">
    <source>
        <dbReference type="ARBA" id="ARBA00022475"/>
    </source>
</evidence>
<keyword evidence="3 9" id="KW-0812">Transmembrane</keyword>
<keyword evidence="8" id="KW-0807">Transducer</keyword>
<feature type="transmembrane region" description="Helical" evidence="9">
    <location>
        <begin position="234"/>
        <end position="267"/>
    </location>
</feature>
<dbReference type="InterPro" id="IPR017452">
    <property type="entry name" value="GPCR_Rhodpsn_7TM"/>
</dbReference>
<name>A0A813ZLI0_9BILA</name>
<dbReference type="PANTHER" id="PTHR24229:SF40">
    <property type="entry name" value="ALLATOSTATIN C RECEPTOR 1-RELATED"/>
    <property type="match status" value="1"/>
</dbReference>
<dbReference type="GO" id="GO:0004930">
    <property type="term" value="F:G protein-coupled receptor activity"/>
    <property type="evidence" value="ECO:0007669"/>
    <property type="project" value="UniProtKB-KW"/>
</dbReference>
<dbReference type="SUPFAM" id="SSF81321">
    <property type="entry name" value="Family A G protein-coupled receptor-like"/>
    <property type="match status" value="1"/>
</dbReference>
<keyword evidence="5" id="KW-0297">G-protein coupled receptor</keyword>
<dbReference type="PROSITE" id="PS50262">
    <property type="entry name" value="G_PROTEIN_RECEP_F1_2"/>
    <property type="match status" value="1"/>
</dbReference>
<dbReference type="PANTHER" id="PTHR24229">
    <property type="entry name" value="NEUROPEPTIDES RECEPTOR"/>
    <property type="match status" value="1"/>
</dbReference>
<protein>
    <recommendedName>
        <fullName evidence="10">G-protein coupled receptors family 1 profile domain-containing protein</fullName>
    </recommendedName>
</protein>
<dbReference type="Proteomes" id="UP000663845">
    <property type="component" value="Unassembled WGS sequence"/>
</dbReference>
<dbReference type="EMBL" id="CAJNOG010000077">
    <property type="protein sequence ID" value="CAF0900411.1"/>
    <property type="molecule type" value="Genomic_DNA"/>
</dbReference>
<organism evidence="11 12">
    <name type="scientific">Adineta steineri</name>
    <dbReference type="NCBI Taxonomy" id="433720"/>
    <lineage>
        <taxon>Eukaryota</taxon>
        <taxon>Metazoa</taxon>
        <taxon>Spiralia</taxon>
        <taxon>Gnathifera</taxon>
        <taxon>Rotifera</taxon>
        <taxon>Eurotatoria</taxon>
        <taxon>Bdelloidea</taxon>
        <taxon>Adinetida</taxon>
        <taxon>Adinetidae</taxon>
        <taxon>Adineta</taxon>
    </lineage>
</organism>
<feature type="transmembrane region" description="Helical" evidence="9">
    <location>
        <begin position="279"/>
        <end position="301"/>
    </location>
</feature>
<dbReference type="GO" id="GO:0005886">
    <property type="term" value="C:plasma membrane"/>
    <property type="evidence" value="ECO:0007669"/>
    <property type="project" value="UniProtKB-SubCell"/>
</dbReference>
<keyword evidence="4 9" id="KW-1133">Transmembrane helix</keyword>
<evidence type="ECO:0000259" key="10">
    <source>
        <dbReference type="PROSITE" id="PS50262"/>
    </source>
</evidence>
<evidence type="ECO:0000256" key="4">
    <source>
        <dbReference type="ARBA" id="ARBA00022989"/>
    </source>
</evidence>
<keyword evidence="2" id="KW-1003">Cell membrane</keyword>
<evidence type="ECO:0000256" key="5">
    <source>
        <dbReference type="ARBA" id="ARBA00023040"/>
    </source>
</evidence>
<evidence type="ECO:0000256" key="7">
    <source>
        <dbReference type="ARBA" id="ARBA00023170"/>
    </source>
</evidence>
<keyword evidence="7" id="KW-0675">Receptor</keyword>
<comment type="caution">
    <text evidence="11">The sequence shown here is derived from an EMBL/GenBank/DDBJ whole genome shotgun (WGS) entry which is preliminary data.</text>
</comment>
<feature type="transmembrane region" description="Helical" evidence="9">
    <location>
        <begin position="55"/>
        <end position="77"/>
    </location>
</feature>
<feature type="transmembrane region" description="Helical" evidence="9">
    <location>
        <begin position="139"/>
        <end position="158"/>
    </location>
</feature>
<feature type="transmembrane region" description="Helical" evidence="9">
    <location>
        <begin position="178"/>
        <end position="205"/>
    </location>
</feature>
<evidence type="ECO:0000256" key="9">
    <source>
        <dbReference type="SAM" id="Phobius"/>
    </source>
</evidence>
<evidence type="ECO:0000313" key="12">
    <source>
        <dbReference type="Proteomes" id="UP000663845"/>
    </source>
</evidence>
<evidence type="ECO:0000313" key="11">
    <source>
        <dbReference type="EMBL" id="CAF0900411.1"/>
    </source>
</evidence>
<evidence type="ECO:0000256" key="6">
    <source>
        <dbReference type="ARBA" id="ARBA00023136"/>
    </source>
</evidence>
<reference evidence="11" key="1">
    <citation type="submission" date="2021-02" db="EMBL/GenBank/DDBJ databases">
        <authorList>
            <person name="Nowell W R."/>
        </authorList>
    </citation>
    <scope>NUCLEOTIDE SEQUENCE</scope>
</reference>